<feature type="domain" description="TonB-dependent receptor plug" evidence="8">
    <location>
        <begin position="70"/>
        <end position="170"/>
    </location>
</feature>
<evidence type="ECO:0000256" key="5">
    <source>
        <dbReference type="SAM" id="MobiDB-lite"/>
    </source>
</evidence>
<organism evidence="9 10">
    <name type="scientific">Novosphingobium clariflavum</name>
    <dbReference type="NCBI Taxonomy" id="2029884"/>
    <lineage>
        <taxon>Bacteria</taxon>
        <taxon>Pseudomonadati</taxon>
        <taxon>Pseudomonadota</taxon>
        <taxon>Alphaproteobacteria</taxon>
        <taxon>Sphingomonadales</taxon>
        <taxon>Sphingomonadaceae</taxon>
        <taxon>Novosphingobium</taxon>
    </lineage>
</organism>
<keyword evidence="9" id="KW-0675">Receptor</keyword>
<feature type="region of interest" description="Disordered" evidence="5">
    <location>
        <begin position="32"/>
        <end position="53"/>
    </location>
</feature>
<dbReference type="EMBL" id="JBHLTM010000050">
    <property type="protein sequence ID" value="MFC0685521.1"/>
    <property type="molecule type" value="Genomic_DNA"/>
</dbReference>
<dbReference type="Pfam" id="PF00593">
    <property type="entry name" value="TonB_dep_Rec_b-barrel"/>
    <property type="match status" value="1"/>
</dbReference>
<keyword evidence="6" id="KW-0732">Signal</keyword>
<comment type="similarity">
    <text evidence="4">Belongs to the TonB-dependent receptor family.</text>
</comment>
<keyword evidence="3" id="KW-0998">Cell outer membrane</keyword>
<evidence type="ECO:0000313" key="10">
    <source>
        <dbReference type="Proteomes" id="UP001589858"/>
    </source>
</evidence>
<dbReference type="RefSeq" id="WP_267222367.1">
    <property type="nucleotide sequence ID" value="NZ_JAPCWC010000015.1"/>
</dbReference>
<comment type="subcellular location">
    <subcellularLocation>
        <location evidence="1 4">Cell outer membrane</location>
    </subcellularLocation>
</comment>
<gene>
    <name evidence="9" type="ORF">ACFFF8_13025</name>
</gene>
<protein>
    <submittedName>
        <fullName evidence="9">TonB-dependent receptor domain-containing protein</fullName>
    </submittedName>
</protein>
<sequence length="896" mass="98493">MTTPRLASLLLLSTTILTPSLAWAQDSTATTTTADAASPQDGTDEGQAPDISVPGGAIIVTGQRSRNVMRTAPQVISVLSTEEIARTGEGDIAGALGRVTGLSVVGNGYVYVRGLGDRYSLALLNGSPLPSPEPLKRVVPLDLFPTSIVASSLVQKSYSANFPGEFGGGVINLTTKAIPEESFLEFGGGLGWDTETTNKLGYTYYGSKTDWTGWDNGNRSIPSALQDYFGSNQVINPTGDLAKELGGMLVNGRNAVVQKDDHVQPNWSADISAGTRFDLGGATLGVIAAAGYSNKTQTKQITQQRAQGVTADPDQLFENFTAVNTDNRVVANALVGMGLEWGENSIRWTNVYIHDTDKHTGLRLGKRENNPNADYMEQTTAWYERQLIDTQLVGEFKPADDTTIDLRAGYANSKRLAPYEINAEYLRTNTEADPYGEYFVNRLGNGNQDPTTITFSRLNENVWSAGADVSHQFAPGWTGTVGYAYQINSRTNTRRSFAIYANGDQTQISNFGLLRLDVLLQPGTWYLSDNGVNYGLELREPDASTAQFDSRLLNHAFYGKLDGQLTDALSFDLGVRWEYAKESTILRPIGAAPSKATDLKNEYFLPALTLTYEVQPGMQVRASASKTLARPQFRELLYQPYFDPDSNRTYQGNPFLEDSQLYNAEARWEWYFAPDQRVAVGGFFKRIDNPIESFLTGSETFITSYANAPKANLFGAEVEFQKYVPLDSWGGLFETRRLLLLGNYTFTKSELKVKDSDTVRIYGAGTGTSLATDYFTDGAPLTGQSKHIANAQIGFEDTESLSQQTILFNYASKRAVSRGLANSGQPDIFEYPGLTIDLVIRQGIKLSENKQIELKFEGRNLTGRSHQEYQQMEDGKVNYNTYDQGRVFTLSASAKF</sequence>
<dbReference type="Gene3D" id="2.170.130.10">
    <property type="entry name" value="TonB-dependent receptor, plug domain"/>
    <property type="match status" value="1"/>
</dbReference>
<reference evidence="9 10" key="1">
    <citation type="submission" date="2024-09" db="EMBL/GenBank/DDBJ databases">
        <authorList>
            <person name="Sun Q."/>
            <person name="Mori K."/>
        </authorList>
    </citation>
    <scope>NUCLEOTIDE SEQUENCE [LARGE SCALE GENOMIC DNA]</scope>
    <source>
        <strain evidence="9 10">CICC 11035S</strain>
    </source>
</reference>
<dbReference type="PANTHER" id="PTHR40980:SF5">
    <property type="entry name" value="TONB-DEPENDENT RECEPTOR"/>
    <property type="match status" value="1"/>
</dbReference>
<proteinExistence type="inferred from homology"/>
<name>A0ABV6S8E4_9SPHN</name>
<dbReference type="Pfam" id="PF07715">
    <property type="entry name" value="Plug"/>
    <property type="match status" value="1"/>
</dbReference>
<dbReference type="Proteomes" id="UP001589858">
    <property type="component" value="Unassembled WGS sequence"/>
</dbReference>
<dbReference type="InterPro" id="IPR012910">
    <property type="entry name" value="Plug_dom"/>
</dbReference>
<feature type="domain" description="TonB-dependent receptor-like beta-barrel" evidence="7">
    <location>
        <begin position="424"/>
        <end position="861"/>
    </location>
</feature>
<evidence type="ECO:0000256" key="4">
    <source>
        <dbReference type="RuleBase" id="RU003357"/>
    </source>
</evidence>
<evidence type="ECO:0000256" key="6">
    <source>
        <dbReference type="SAM" id="SignalP"/>
    </source>
</evidence>
<dbReference type="InterPro" id="IPR000531">
    <property type="entry name" value="Beta-barrel_TonB"/>
</dbReference>
<keyword evidence="10" id="KW-1185">Reference proteome</keyword>
<evidence type="ECO:0000256" key="3">
    <source>
        <dbReference type="ARBA" id="ARBA00023237"/>
    </source>
</evidence>
<dbReference type="InterPro" id="IPR036942">
    <property type="entry name" value="Beta-barrel_TonB_sf"/>
</dbReference>
<evidence type="ECO:0000259" key="7">
    <source>
        <dbReference type="Pfam" id="PF00593"/>
    </source>
</evidence>
<dbReference type="SUPFAM" id="SSF56935">
    <property type="entry name" value="Porins"/>
    <property type="match status" value="1"/>
</dbReference>
<dbReference type="PANTHER" id="PTHR40980">
    <property type="entry name" value="PLUG DOMAIN-CONTAINING PROTEIN"/>
    <property type="match status" value="1"/>
</dbReference>
<accession>A0ABV6S8E4</accession>
<keyword evidence="4" id="KW-0798">TonB box</keyword>
<feature type="signal peptide" evidence="6">
    <location>
        <begin position="1"/>
        <end position="24"/>
    </location>
</feature>
<keyword evidence="2 4" id="KW-0472">Membrane</keyword>
<feature type="chain" id="PRO_5047145156" evidence="6">
    <location>
        <begin position="25"/>
        <end position="896"/>
    </location>
</feature>
<dbReference type="InterPro" id="IPR037066">
    <property type="entry name" value="Plug_dom_sf"/>
</dbReference>
<dbReference type="Gene3D" id="2.40.170.20">
    <property type="entry name" value="TonB-dependent receptor, beta-barrel domain"/>
    <property type="match status" value="1"/>
</dbReference>
<evidence type="ECO:0000259" key="8">
    <source>
        <dbReference type="Pfam" id="PF07715"/>
    </source>
</evidence>
<evidence type="ECO:0000313" key="9">
    <source>
        <dbReference type="EMBL" id="MFC0685521.1"/>
    </source>
</evidence>
<evidence type="ECO:0000256" key="1">
    <source>
        <dbReference type="ARBA" id="ARBA00004442"/>
    </source>
</evidence>
<comment type="caution">
    <text evidence="9">The sequence shown here is derived from an EMBL/GenBank/DDBJ whole genome shotgun (WGS) entry which is preliminary data.</text>
</comment>
<evidence type="ECO:0000256" key="2">
    <source>
        <dbReference type="ARBA" id="ARBA00023136"/>
    </source>
</evidence>